<proteinExistence type="predicted"/>
<accession>A0A7C9D8U0</accession>
<organism evidence="1">
    <name type="scientific">Opuntia streptacantha</name>
    <name type="common">Prickly pear cactus</name>
    <name type="synonym">Opuntia cardona</name>
    <dbReference type="NCBI Taxonomy" id="393608"/>
    <lineage>
        <taxon>Eukaryota</taxon>
        <taxon>Viridiplantae</taxon>
        <taxon>Streptophyta</taxon>
        <taxon>Embryophyta</taxon>
        <taxon>Tracheophyta</taxon>
        <taxon>Spermatophyta</taxon>
        <taxon>Magnoliopsida</taxon>
        <taxon>eudicotyledons</taxon>
        <taxon>Gunneridae</taxon>
        <taxon>Pentapetalae</taxon>
        <taxon>Caryophyllales</taxon>
        <taxon>Cactineae</taxon>
        <taxon>Cactaceae</taxon>
        <taxon>Opuntioideae</taxon>
        <taxon>Opuntia</taxon>
    </lineage>
</organism>
<reference evidence="1" key="2">
    <citation type="submission" date="2020-07" db="EMBL/GenBank/DDBJ databases">
        <authorList>
            <person name="Vera ALvarez R."/>
            <person name="Arias-Moreno D.M."/>
            <person name="Jimenez-Jacinto V."/>
            <person name="Jimenez-Bremont J.F."/>
            <person name="Swaminathan K."/>
            <person name="Moose S.P."/>
            <person name="Guerrero-Gonzalez M.L."/>
            <person name="Marino-Ramirez L."/>
            <person name="Landsman D."/>
            <person name="Rodriguez-Kessler M."/>
            <person name="Delgado-Sanchez P."/>
        </authorList>
    </citation>
    <scope>NUCLEOTIDE SEQUENCE</scope>
    <source>
        <tissue evidence="1">Cladode</tissue>
    </source>
</reference>
<protein>
    <submittedName>
        <fullName evidence="1">Uncharacterized protein</fullName>
    </submittedName>
</protein>
<name>A0A7C9D8U0_OPUST</name>
<reference evidence="1" key="1">
    <citation type="journal article" date="2013" name="J. Plant Res.">
        <title>Effect of fungi and light on seed germination of three Opuntia species from semiarid lands of central Mexico.</title>
        <authorList>
            <person name="Delgado-Sanchez P."/>
            <person name="Jimenez-Bremont J.F."/>
            <person name="Guerrero-Gonzalez Mde L."/>
            <person name="Flores J."/>
        </authorList>
    </citation>
    <scope>NUCLEOTIDE SEQUENCE</scope>
    <source>
        <tissue evidence="1">Cladode</tissue>
    </source>
</reference>
<dbReference type="AlphaFoldDB" id="A0A7C9D8U0"/>
<sequence length="101" mass="11065">MVWGDIVTWVHGSGHSRLCSSGSRARGDKALANEISQRIIVDIRSIYEASTKEVSQGVTINISDVVNARSLLRFWTSLQAVEELLSMAGHLAWAPCGHYVP</sequence>
<dbReference type="EMBL" id="GISG01099456">
    <property type="protein sequence ID" value="MBA4636306.1"/>
    <property type="molecule type" value="Transcribed_RNA"/>
</dbReference>
<evidence type="ECO:0000313" key="1">
    <source>
        <dbReference type="EMBL" id="MBA4636306.1"/>
    </source>
</evidence>